<dbReference type="SUPFAM" id="SSF140860">
    <property type="entry name" value="Pseudo ankyrin repeat-like"/>
    <property type="match status" value="1"/>
</dbReference>
<reference evidence="1" key="1">
    <citation type="journal article" date="2020" name="Nature">
        <title>Giant virus diversity and host interactions through global metagenomics.</title>
        <authorList>
            <person name="Schulz F."/>
            <person name="Roux S."/>
            <person name="Paez-Espino D."/>
            <person name="Jungbluth S."/>
            <person name="Walsh D.A."/>
            <person name="Denef V.J."/>
            <person name="McMahon K.D."/>
            <person name="Konstantinidis K.T."/>
            <person name="Eloe-Fadrosh E.A."/>
            <person name="Kyrpides N.C."/>
            <person name="Woyke T."/>
        </authorList>
    </citation>
    <scope>NUCLEOTIDE SEQUENCE</scope>
    <source>
        <strain evidence="1">GVMAG-M-3300023179-150</strain>
    </source>
</reference>
<organism evidence="1">
    <name type="scientific">viral metagenome</name>
    <dbReference type="NCBI Taxonomy" id="1070528"/>
    <lineage>
        <taxon>unclassified sequences</taxon>
        <taxon>metagenomes</taxon>
        <taxon>organismal metagenomes</taxon>
    </lineage>
</organism>
<accession>A0A6C0EAJ2</accession>
<dbReference type="EMBL" id="MN739762">
    <property type="protein sequence ID" value="QHT25279.1"/>
    <property type="molecule type" value="Genomic_DNA"/>
</dbReference>
<evidence type="ECO:0008006" key="2">
    <source>
        <dbReference type="Google" id="ProtNLM"/>
    </source>
</evidence>
<protein>
    <recommendedName>
        <fullName evidence="2">Ankyrin repeat protein</fullName>
    </recommendedName>
</protein>
<sequence length="251" mass="30036">MTNIFYIIHYKNYHTGSNIEENESKYQYPISFYKRDTKIYSKWNHSYYYITTKWIYTVIIPSNIYIKHNKYAPWFLANHELCDQRYTANAVILGEKYSVFDIKTIIKFNININCKVYIQYACRIGIVSVLEYWKNSYDNSLLEYDYEAIDDASTNGHIDVLNWWLHSGLRLEYTEKTIDIASECSKINVLEWWKNSGLKLKYTERAFDGVIHAKTKISHDWWIKSGLKIKSMVYKNMLMGDEKWDKLFSNS</sequence>
<name>A0A6C0EAJ2_9ZZZZ</name>
<evidence type="ECO:0000313" key="1">
    <source>
        <dbReference type="EMBL" id="QHT25279.1"/>
    </source>
</evidence>
<proteinExistence type="predicted"/>
<dbReference type="AlphaFoldDB" id="A0A6C0EAJ2"/>